<evidence type="ECO:0000256" key="1">
    <source>
        <dbReference type="SAM" id="MobiDB-lite"/>
    </source>
</evidence>
<dbReference type="PANTHER" id="PTHR28067:SF1">
    <property type="entry name" value="DNA REPLICATION REGULATOR SLD3"/>
    <property type="match status" value="1"/>
</dbReference>
<accession>A0ABQ7RGN8</accession>
<dbReference type="Gene3D" id="1.20.58.2130">
    <property type="match status" value="1"/>
</dbReference>
<comment type="caution">
    <text evidence="2">The sequence shown here is derived from an EMBL/GenBank/DDBJ whole genome shotgun (WGS) entry which is preliminary data.</text>
</comment>
<evidence type="ECO:0000313" key="3">
    <source>
        <dbReference type="Proteomes" id="UP000697297"/>
    </source>
</evidence>
<feature type="region of interest" description="Disordered" evidence="1">
    <location>
        <begin position="675"/>
        <end position="708"/>
    </location>
</feature>
<feature type="compositionally biased region" description="Basic and acidic residues" evidence="1">
    <location>
        <begin position="693"/>
        <end position="708"/>
    </location>
</feature>
<organism evidence="2 3">
    <name type="scientific">Ogataea haglerorum</name>
    <dbReference type="NCBI Taxonomy" id="1937702"/>
    <lineage>
        <taxon>Eukaryota</taxon>
        <taxon>Fungi</taxon>
        <taxon>Dikarya</taxon>
        <taxon>Ascomycota</taxon>
        <taxon>Saccharomycotina</taxon>
        <taxon>Pichiomycetes</taxon>
        <taxon>Pichiales</taxon>
        <taxon>Pichiaceae</taxon>
        <taxon>Ogataea</taxon>
    </lineage>
</organism>
<dbReference type="InterPro" id="IPR042511">
    <property type="entry name" value="Sld3"/>
</dbReference>
<proteinExistence type="predicted"/>
<sequence>MEHSYSSHISQPLLRFRVVHVKGIDRNPTETLVEVVCAITTVNAELGFFKIQSSLDLIFGAALLESFNSLKIRNEYSSVLVVIHSSNQDLASKPAFGILSPGIQHNIWTLYKLVDGAHIEERILRNHSGNPLLPETPTSCYHFPKIKKSGLAIKVSACRLSLCMTPPSIKLSAGLNSPSKLSQVDPRAFLSERYFSTLYQSTVPLQFFAKTALPRVHVLSHSNIQLARETISSFIIRSMTSLYQRFDFSPSSCTPSLNLLNDDELRYRVEFLRNYSGKSEDQFRESLDNLRLREAKLQIILSLDLLRLLDCGRDNQKPTLRKLRITYAKQSLVGRKKRLIPTLVGTAIPDHARFTTDLKNILDNSTNELTSNLLMTNINALMDKLCVHDAIKGLSLIEEDSTYRFLVSSVAPFFQKYHPKLLRELIKKSRGPSASRKSGDSHEEHSKSIHSPPPKYSGTSQSDTSILGDSLVFSNLKLKRKASNLGVTKNLSRKTFDMVKSTSITQQLSTSQAGIESQSRLQIQANSSNTRISTVSAFETSAIFSHRKRNTASKHIDNSEGQAISYTEVEATPVKKPRASLEIFASPDDHTTTVNDVSPIKTSKISDTRVTAAPLKVHKEANENIVHTSENTPTASITSCTEQTLPIAETSMGNFANEIPENLVPYISRQSCLLLPPSSPKDKSTAQGLSETLDAKEHSNTKRKLIFD</sequence>
<dbReference type="Proteomes" id="UP000697297">
    <property type="component" value="Unassembled WGS sequence"/>
</dbReference>
<dbReference type="EMBL" id="JAHLUN010000006">
    <property type="protein sequence ID" value="KAG7765294.1"/>
    <property type="molecule type" value="Genomic_DNA"/>
</dbReference>
<gene>
    <name evidence="2" type="ORF">KL946_002351</name>
</gene>
<feature type="compositionally biased region" description="Basic and acidic residues" evidence="1">
    <location>
        <begin position="437"/>
        <end position="447"/>
    </location>
</feature>
<name>A0ABQ7RGN8_9ASCO</name>
<reference evidence="2 3" key="1">
    <citation type="journal article" date="2021" name="G3 (Bethesda)">
        <title>Genomic diversity, chromosomal rearrangements, and interspecies hybridization in the ogataea polymorpha species complex.</title>
        <authorList>
            <person name="Hanson S.J."/>
            <person name="Cinneide E.O."/>
            <person name="Salzberg L.I."/>
            <person name="Wolfe K.H."/>
            <person name="McGowan J."/>
            <person name="Fitzpatrick D.A."/>
            <person name="Matlin K."/>
        </authorList>
    </citation>
    <scope>NUCLEOTIDE SEQUENCE [LARGE SCALE GENOMIC DNA]</scope>
    <source>
        <strain evidence="2">81-436-3</strain>
    </source>
</reference>
<dbReference type="PANTHER" id="PTHR28067">
    <property type="entry name" value="DNA REPLICATION REGULATOR SLD3"/>
    <property type="match status" value="1"/>
</dbReference>
<protein>
    <recommendedName>
        <fullName evidence="4">DNA replication regulator Sld3 C-terminal domain-containing protein</fullName>
    </recommendedName>
</protein>
<feature type="region of interest" description="Disordered" evidence="1">
    <location>
        <begin position="428"/>
        <end position="463"/>
    </location>
</feature>
<evidence type="ECO:0008006" key="4">
    <source>
        <dbReference type="Google" id="ProtNLM"/>
    </source>
</evidence>
<evidence type="ECO:0000313" key="2">
    <source>
        <dbReference type="EMBL" id="KAG7765294.1"/>
    </source>
</evidence>
<keyword evidence="3" id="KW-1185">Reference proteome</keyword>